<comment type="caution">
    <text evidence="2">The sequence shown here is derived from an EMBL/GenBank/DDBJ whole genome shotgun (WGS) entry which is preliminary data.</text>
</comment>
<dbReference type="FunFam" id="1.10.287.1080:FF:000001">
    <property type="entry name" value="Nucleoside triphosphate pyrophosphohydrolase"/>
    <property type="match status" value="1"/>
</dbReference>
<dbReference type="InterPro" id="IPR048011">
    <property type="entry name" value="NTP-PPase_MazG-like_C"/>
</dbReference>
<dbReference type="GO" id="GO:0046047">
    <property type="term" value="P:TTP catabolic process"/>
    <property type="evidence" value="ECO:0007669"/>
    <property type="project" value="TreeGrafter"/>
</dbReference>
<dbReference type="PANTHER" id="PTHR30522:SF0">
    <property type="entry name" value="NUCLEOSIDE TRIPHOSPHATE PYROPHOSPHOHYDROLASE"/>
    <property type="match status" value="1"/>
</dbReference>
<gene>
    <name evidence="2" type="ORF">DA01_06215</name>
</gene>
<name>A0A0V8LXM2_9CHLR</name>
<sequence>MKQPQDLRSFESLQQILHMLRSPEGCPWDRAQTHKSMRDSLLEETYEVLEALDAEDTGRFCGELGDLLLQIVFHAEIGAEAKEFNMGDVIEAINTKLIRRHPHVFSQSKFTSPAEVLHNWEEIKKTERGHDKSMLSGVPKQLPALSYSQEVQGRVARVGFDWKEDEGVLEKLGEEIAEYGSAPTVSEKEKEFGDILFTLANYARRQGIDLESALRGANKRFYSRFEHMEELCRNTGRDIAKLSFAEQNELWQAAKKKENGEKAD</sequence>
<dbReference type="InterPro" id="IPR004518">
    <property type="entry name" value="MazG-like_dom"/>
</dbReference>
<dbReference type="GO" id="GO:0047429">
    <property type="term" value="F:nucleoside triphosphate diphosphatase activity"/>
    <property type="evidence" value="ECO:0007669"/>
    <property type="project" value="InterPro"/>
</dbReference>
<accession>A0A0V8LXM2</accession>
<dbReference type="NCBIfam" id="TIGR00444">
    <property type="entry name" value="mazG"/>
    <property type="match status" value="1"/>
</dbReference>
<organism evidence="2 3">
    <name type="scientific">Dehalococcoides mccartyi</name>
    <dbReference type="NCBI Taxonomy" id="61435"/>
    <lineage>
        <taxon>Bacteria</taxon>
        <taxon>Bacillati</taxon>
        <taxon>Chloroflexota</taxon>
        <taxon>Dehalococcoidia</taxon>
        <taxon>Dehalococcoidales</taxon>
        <taxon>Dehalococcoidaceae</taxon>
        <taxon>Dehalococcoides</taxon>
    </lineage>
</organism>
<dbReference type="AlphaFoldDB" id="A0A0V8LXM2"/>
<evidence type="ECO:0000313" key="2">
    <source>
        <dbReference type="EMBL" id="KSV16264.1"/>
    </source>
</evidence>
<keyword evidence="2" id="KW-0378">Hydrolase</keyword>
<dbReference type="CDD" id="cd11528">
    <property type="entry name" value="NTP-PPase_MazG_Nterm"/>
    <property type="match status" value="1"/>
</dbReference>
<dbReference type="NCBIfam" id="NF007113">
    <property type="entry name" value="PRK09562.1"/>
    <property type="match status" value="1"/>
</dbReference>
<dbReference type="EMBL" id="JGYD01000027">
    <property type="protein sequence ID" value="KSV16264.1"/>
    <property type="molecule type" value="Genomic_DNA"/>
</dbReference>
<evidence type="ECO:0000313" key="3">
    <source>
        <dbReference type="Proteomes" id="UP000053577"/>
    </source>
</evidence>
<dbReference type="Gene3D" id="1.10.287.1080">
    <property type="entry name" value="MazG-like"/>
    <property type="match status" value="2"/>
</dbReference>
<dbReference type="GO" id="GO:0046052">
    <property type="term" value="P:UTP catabolic process"/>
    <property type="evidence" value="ECO:0007669"/>
    <property type="project" value="TreeGrafter"/>
</dbReference>
<dbReference type="PATRIC" id="fig|61435.5.peg.1224"/>
<dbReference type="PANTHER" id="PTHR30522">
    <property type="entry name" value="NUCLEOSIDE TRIPHOSPHATE PYROPHOSPHOHYDROLASE"/>
    <property type="match status" value="1"/>
</dbReference>
<proteinExistence type="predicted"/>
<dbReference type="GO" id="GO:0046076">
    <property type="term" value="P:dTTP catabolic process"/>
    <property type="evidence" value="ECO:0007669"/>
    <property type="project" value="TreeGrafter"/>
</dbReference>
<protein>
    <submittedName>
        <fullName evidence="2">Nucleotide pyrophosphohydrolase</fullName>
    </submittedName>
</protein>
<dbReference type="GO" id="GO:0046061">
    <property type="term" value="P:dATP catabolic process"/>
    <property type="evidence" value="ECO:0007669"/>
    <property type="project" value="TreeGrafter"/>
</dbReference>
<dbReference type="OrthoDB" id="9808939at2"/>
<dbReference type="InterPro" id="IPR048015">
    <property type="entry name" value="NTP-PPase_MazG-like_N"/>
</dbReference>
<dbReference type="GO" id="GO:0046081">
    <property type="term" value="P:dUTP catabolic process"/>
    <property type="evidence" value="ECO:0007669"/>
    <property type="project" value="TreeGrafter"/>
</dbReference>
<dbReference type="Proteomes" id="UP000053577">
    <property type="component" value="Unassembled WGS sequence"/>
</dbReference>
<dbReference type="InterPro" id="IPR011551">
    <property type="entry name" value="NTP_PyrPHydrolase_MazG"/>
</dbReference>
<dbReference type="CDD" id="cd11529">
    <property type="entry name" value="NTP-PPase_MazG_Cterm"/>
    <property type="match status" value="1"/>
</dbReference>
<dbReference type="GO" id="GO:0006203">
    <property type="term" value="P:dGTP catabolic process"/>
    <property type="evidence" value="ECO:0007669"/>
    <property type="project" value="TreeGrafter"/>
</dbReference>
<dbReference type="SUPFAM" id="SSF101386">
    <property type="entry name" value="all-alpha NTP pyrophosphatases"/>
    <property type="match status" value="2"/>
</dbReference>
<dbReference type="RefSeq" id="WP_058292893.1">
    <property type="nucleotide sequence ID" value="NZ_JGYD01000027.1"/>
</dbReference>
<dbReference type="Pfam" id="PF03819">
    <property type="entry name" value="MazG"/>
    <property type="match status" value="1"/>
</dbReference>
<reference evidence="2 3" key="1">
    <citation type="journal article" date="2015" name="Sci. Rep.">
        <title>A comparative genomics and reductive dehalogenase gene transcription study of two chloroethene-respiring bacteria, Dehalococcoides mccartyi strains MB and 11a.</title>
        <authorList>
            <person name="Low A."/>
            <person name="Shen Z."/>
            <person name="Cheng D."/>
            <person name="Rogers M.J."/>
            <person name="Lee P.K."/>
            <person name="He J."/>
        </authorList>
    </citation>
    <scope>NUCLEOTIDE SEQUENCE [LARGE SCALE GENOMIC DNA]</scope>
    <source>
        <strain evidence="2 3">MB</strain>
    </source>
</reference>
<dbReference type="GO" id="GO:0006950">
    <property type="term" value="P:response to stress"/>
    <property type="evidence" value="ECO:0007669"/>
    <property type="project" value="UniProtKB-ARBA"/>
</dbReference>
<feature type="domain" description="NTP pyrophosphohydrolase MazG-like" evidence="1">
    <location>
        <begin position="32"/>
        <end position="105"/>
    </location>
</feature>
<evidence type="ECO:0000259" key="1">
    <source>
        <dbReference type="Pfam" id="PF03819"/>
    </source>
</evidence>